<dbReference type="InParanoid" id="I7M2I1"/>
<dbReference type="InterPro" id="IPR018488">
    <property type="entry name" value="cNMP-bd_CS"/>
</dbReference>
<feature type="compositionally biased region" description="Low complexity" evidence="1">
    <location>
        <begin position="1191"/>
        <end position="1203"/>
    </location>
</feature>
<dbReference type="CDD" id="cd00038">
    <property type="entry name" value="CAP_ED"/>
    <property type="match status" value="2"/>
</dbReference>
<dbReference type="PROSITE" id="PS00889">
    <property type="entry name" value="CNMP_BINDING_2"/>
    <property type="match status" value="1"/>
</dbReference>
<feature type="region of interest" description="Disordered" evidence="1">
    <location>
        <begin position="1064"/>
        <end position="1085"/>
    </location>
</feature>
<dbReference type="GO" id="GO:0005829">
    <property type="term" value="C:cytosol"/>
    <property type="evidence" value="ECO:0007669"/>
    <property type="project" value="TreeGrafter"/>
</dbReference>
<keyword evidence="4" id="KW-1185">Reference proteome</keyword>
<dbReference type="Gene3D" id="2.60.120.10">
    <property type="entry name" value="Jelly Rolls"/>
    <property type="match status" value="3"/>
</dbReference>
<protein>
    <submittedName>
        <fullName evidence="3">Cyclic nucleotide-binding domain protein</fullName>
    </submittedName>
</protein>
<dbReference type="KEGG" id="tet:TTHERM_00221050"/>
<feature type="region of interest" description="Disordered" evidence="1">
    <location>
        <begin position="765"/>
        <end position="784"/>
    </location>
</feature>
<feature type="compositionally biased region" description="Polar residues" evidence="1">
    <location>
        <begin position="827"/>
        <end position="858"/>
    </location>
</feature>
<dbReference type="GeneID" id="7843489"/>
<dbReference type="PANTHER" id="PTHR11635">
    <property type="entry name" value="CAMP-DEPENDENT PROTEIN KINASE REGULATORY CHAIN"/>
    <property type="match status" value="1"/>
</dbReference>
<dbReference type="GO" id="GO:0030552">
    <property type="term" value="F:cAMP binding"/>
    <property type="evidence" value="ECO:0007669"/>
    <property type="project" value="TreeGrafter"/>
</dbReference>
<gene>
    <name evidence="3" type="ORF">TTHERM_00221050</name>
</gene>
<feature type="compositionally biased region" description="Low complexity" evidence="1">
    <location>
        <begin position="859"/>
        <end position="874"/>
    </location>
</feature>
<dbReference type="InterPro" id="IPR050503">
    <property type="entry name" value="cAMP-dep_PK_reg_su-like"/>
</dbReference>
<dbReference type="OrthoDB" id="166212at2759"/>
<evidence type="ECO:0000259" key="2">
    <source>
        <dbReference type="PROSITE" id="PS50042"/>
    </source>
</evidence>
<evidence type="ECO:0000313" key="4">
    <source>
        <dbReference type="Proteomes" id="UP000009168"/>
    </source>
</evidence>
<dbReference type="InterPro" id="IPR000595">
    <property type="entry name" value="cNMP-bd_dom"/>
</dbReference>
<feature type="compositionally biased region" description="Polar residues" evidence="1">
    <location>
        <begin position="1065"/>
        <end position="1085"/>
    </location>
</feature>
<accession>I7M2I1</accession>
<dbReference type="InterPro" id="IPR014710">
    <property type="entry name" value="RmlC-like_jellyroll"/>
</dbReference>
<feature type="compositionally biased region" description="Low complexity" evidence="1">
    <location>
        <begin position="197"/>
        <end position="233"/>
    </location>
</feature>
<dbReference type="eggNOG" id="KOG1113">
    <property type="taxonomic scope" value="Eukaryota"/>
</dbReference>
<evidence type="ECO:0000256" key="1">
    <source>
        <dbReference type="SAM" id="MobiDB-lite"/>
    </source>
</evidence>
<feature type="compositionally biased region" description="Polar residues" evidence="1">
    <location>
        <begin position="175"/>
        <end position="188"/>
    </location>
</feature>
<dbReference type="InterPro" id="IPR018490">
    <property type="entry name" value="cNMP-bd_dom_sf"/>
</dbReference>
<dbReference type="PROSITE" id="PS50042">
    <property type="entry name" value="CNMP_BINDING_3"/>
    <property type="match status" value="3"/>
</dbReference>
<sequence>MAQQNGEQSLRQAIRNSLSGNINLQNKEVLVNNEEDSLKQNNQIGKLSTVILRGNPDEQLVSAQINQKKKESINPYNGAFSDIADQEDKHLKLIKYLKEQKRTKKAAEFLIEQFSQFRFFKQIMRQLSEDLLKQIIFELKLETYKKQQIIFQYNDVGRHMYFVLSGRVSILIPSKPNNSELNTPNTKRGSFFFPAENTTSSNSNNNNNLNSNNTISNSNSQQMQQQLQQSQSTFGNNSVQPSPRFVNQQSNQGTPQSISNVQNAPSQFSNQTVSSFKDYLLKMVGLNQLENLSEEQEFEYFRQYKLHNFKQVNTIQPGNSFGEVALEQRIPRTASAVTITPCQLATLSYDSFRKLLSKIYERIQNEQRSFLKEIPPFNNWPNAGIMVIYNNSEDIEYQINNVIYKEGERCQYVYFIKEGEIEISKVFKIDKCDTNTLQKKNIVTKRQVIQRVAQGRMFGEYEGILHLLDPKKKNHILFNSKSNDALPFRETQAVCQTKVKLMRIDSRLFFLNFWAFNNPQDQEFFSVQRKNMLEKINKIESMIDNYQNTNIQNQEINQISELLQTNSIFQQSSDIKKLMKGSISTPKQKYSISTSNPINLFTPQINRKSELNLQNSSKNKSNDTASSDLTTLIGSPINSSYAKRSSSINLNINISSLSPSGGAYGYLSPSHNLQANPLLLQAAQQNQLLKQPSIFQRLSKIQNSLFEASSPISGRGSEPFTNQDSFSQKYSQNLDTVSPRKSCVHLQVSQRSQKRHKTLTIQNQIPNSPSLQSSPTQNLQSSQIQTHALSPNIYPSKQNPQSPAQIQQINNDTSEINSQLQTPALSSTHTLQNQVQENNSSLQMQSSTTKQLQQTPVRSSLTLNLPNSTNNNNNHSHRQNIFDSLKPHTARGSSEQSHLNSNKKESNVLLLDQPLKIFQLKDSRKLKVLKKDIEDKFQQWRDQDNGKKIIRKKKSLSIKMNNQATSIINQIQHQSSLKNLQLDFNSLKSFFDSQNKPHSIQTERNEQKKINEITEEYPEQNQTYQQKLNQNYDQKSSIFKQLQPKSQNASEFIHILRKSKRNPSAIFSSHQKQTQDQNNSHNQEQNLQNKSMNNYSPQQTQNELTQTAAIQHFLHNLHMEAQTPLKITSNSQERPVIMNEVIQQNRSDSNQNQKLKIRPLLSPQTRQYSENKLSKTGQRFYKFQLDLKQQQEQSQKRQIQSQKSNRKSDVYSPMHLEQQELISNLISEATLHQNQVQEQLNQNKINKMINYSKTFNQVNQNSYRFASSLTNLIPSNLTTNNGQTSIMEFTQNHTELTQPTQANLQSISQKQINQQQSLQYLDQSPIKLNSNSLFNINQLVRSPSQPILAINIQSEIFNQMNNQKDEKNQQSNRQFLVSPLQGITRQLNAKKYSPFKSINSLEQASKLPPTIKNQNHPNQHKNKRIIFKSVDLTTRDEKIHSNQIKNNQIIQPNLINCQQIQQQKFN</sequence>
<reference evidence="4" key="1">
    <citation type="journal article" date="2006" name="PLoS Biol.">
        <title>Macronuclear genome sequence of the ciliate Tetrahymena thermophila, a model eukaryote.</title>
        <authorList>
            <person name="Eisen J.A."/>
            <person name="Coyne R.S."/>
            <person name="Wu M."/>
            <person name="Wu D."/>
            <person name="Thiagarajan M."/>
            <person name="Wortman J.R."/>
            <person name="Badger J.H."/>
            <person name="Ren Q."/>
            <person name="Amedeo P."/>
            <person name="Jones K.M."/>
            <person name="Tallon L.J."/>
            <person name="Delcher A.L."/>
            <person name="Salzberg S.L."/>
            <person name="Silva J.C."/>
            <person name="Haas B.J."/>
            <person name="Majoros W.H."/>
            <person name="Farzad M."/>
            <person name="Carlton J.M."/>
            <person name="Smith R.K. Jr."/>
            <person name="Garg J."/>
            <person name="Pearlman R.E."/>
            <person name="Karrer K.M."/>
            <person name="Sun L."/>
            <person name="Manning G."/>
            <person name="Elde N.C."/>
            <person name="Turkewitz A.P."/>
            <person name="Asai D.J."/>
            <person name="Wilkes D.E."/>
            <person name="Wang Y."/>
            <person name="Cai H."/>
            <person name="Collins K."/>
            <person name="Stewart B.A."/>
            <person name="Lee S.R."/>
            <person name="Wilamowska K."/>
            <person name="Weinberg Z."/>
            <person name="Ruzzo W.L."/>
            <person name="Wloga D."/>
            <person name="Gaertig J."/>
            <person name="Frankel J."/>
            <person name="Tsao C.-C."/>
            <person name="Gorovsky M.A."/>
            <person name="Keeling P.J."/>
            <person name="Waller R.F."/>
            <person name="Patron N.J."/>
            <person name="Cherry J.M."/>
            <person name="Stover N.A."/>
            <person name="Krieger C.J."/>
            <person name="del Toro C."/>
            <person name="Ryder H.F."/>
            <person name="Williamson S.C."/>
            <person name="Barbeau R.A."/>
            <person name="Hamilton E.P."/>
            <person name="Orias E."/>
        </authorList>
    </citation>
    <scope>NUCLEOTIDE SEQUENCE [LARGE SCALE GENOMIC DNA]</scope>
    <source>
        <strain evidence="4">SB210</strain>
    </source>
</reference>
<dbReference type="SUPFAM" id="SSF51206">
    <property type="entry name" value="cAMP-binding domain-like"/>
    <property type="match status" value="2"/>
</dbReference>
<dbReference type="RefSeq" id="XP_001020677.2">
    <property type="nucleotide sequence ID" value="XM_001020677.2"/>
</dbReference>
<feature type="compositionally biased region" description="Polar residues" evidence="1">
    <location>
        <begin position="234"/>
        <end position="266"/>
    </location>
</feature>
<name>I7M2I1_TETTS</name>
<feature type="domain" description="Cyclic nucleotide-binding" evidence="2">
    <location>
        <begin position="376"/>
        <end position="471"/>
    </location>
</feature>
<dbReference type="GO" id="GO:0034236">
    <property type="term" value="F:protein kinase A catalytic subunit binding"/>
    <property type="evidence" value="ECO:0007669"/>
    <property type="project" value="TreeGrafter"/>
</dbReference>
<feature type="domain" description="Cyclic nucleotide-binding" evidence="2">
    <location>
        <begin position="123"/>
        <end position="192"/>
    </location>
</feature>
<proteinExistence type="predicted"/>
<dbReference type="Pfam" id="PF00027">
    <property type="entry name" value="cNMP_binding"/>
    <property type="match status" value="1"/>
</dbReference>
<feature type="region of interest" description="Disordered" evidence="1">
    <location>
        <begin position="174"/>
        <end position="266"/>
    </location>
</feature>
<dbReference type="PANTHER" id="PTHR11635:SF152">
    <property type="entry name" value="CAMP-DEPENDENT PROTEIN KINASE TYPE I REGULATORY SUBUNIT-RELATED"/>
    <property type="match status" value="1"/>
</dbReference>
<feature type="region of interest" description="Disordered" evidence="1">
    <location>
        <begin position="827"/>
        <end position="880"/>
    </location>
</feature>
<dbReference type="GO" id="GO:0005952">
    <property type="term" value="C:cAMP-dependent protein kinase complex"/>
    <property type="evidence" value="ECO:0007669"/>
    <property type="project" value="InterPro"/>
</dbReference>
<dbReference type="EMBL" id="GG662621">
    <property type="protein sequence ID" value="EAS00432.2"/>
    <property type="molecule type" value="Genomic_DNA"/>
</dbReference>
<dbReference type="GO" id="GO:0004862">
    <property type="term" value="F:cAMP-dependent protein kinase inhibitor activity"/>
    <property type="evidence" value="ECO:0007669"/>
    <property type="project" value="TreeGrafter"/>
</dbReference>
<evidence type="ECO:0000313" key="3">
    <source>
        <dbReference type="EMBL" id="EAS00432.2"/>
    </source>
</evidence>
<feature type="region of interest" description="Disordered" evidence="1">
    <location>
        <begin position="1191"/>
        <end position="1210"/>
    </location>
</feature>
<dbReference type="Proteomes" id="UP000009168">
    <property type="component" value="Unassembled WGS sequence"/>
</dbReference>
<dbReference type="STRING" id="312017.I7M2I1"/>
<organism evidence="3 4">
    <name type="scientific">Tetrahymena thermophila (strain SB210)</name>
    <dbReference type="NCBI Taxonomy" id="312017"/>
    <lineage>
        <taxon>Eukaryota</taxon>
        <taxon>Sar</taxon>
        <taxon>Alveolata</taxon>
        <taxon>Ciliophora</taxon>
        <taxon>Intramacronucleata</taxon>
        <taxon>Oligohymenophorea</taxon>
        <taxon>Hymenostomatida</taxon>
        <taxon>Tetrahymenina</taxon>
        <taxon>Tetrahymenidae</taxon>
        <taxon>Tetrahymena</taxon>
    </lineage>
</organism>
<feature type="domain" description="Cyclic nucleotide-binding" evidence="2">
    <location>
        <begin position="312"/>
        <end position="373"/>
    </location>
</feature>